<evidence type="ECO:0000256" key="5">
    <source>
        <dbReference type="SAM" id="Phobius"/>
    </source>
</evidence>
<dbReference type="AlphaFoldDB" id="A0A412YM40"/>
<dbReference type="InterPro" id="IPR011990">
    <property type="entry name" value="TPR-like_helical_dom_sf"/>
</dbReference>
<dbReference type="EMBL" id="QRZF01000001">
    <property type="protein sequence ID" value="RGV58432.1"/>
    <property type="molecule type" value="Genomic_DNA"/>
</dbReference>
<dbReference type="Pfam" id="PF13424">
    <property type="entry name" value="TPR_12"/>
    <property type="match status" value="1"/>
</dbReference>
<keyword evidence="5" id="KW-0472">Membrane</keyword>
<keyword evidence="5" id="KW-1133">Transmembrane helix</keyword>
<dbReference type="PANTHER" id="PTHR45641">
    <property type="entry name" value="TETRATRICOPEPTIDE REPEAT PROTEIN (AFU_ORTHOLOGUE AFUA_6G03870)"/>
    <property type="match status" value="1"/>
</dbReference>
<comment type="caution">
    <text evidence="6">The sequence shown here is derived from an EMBL/GenBank/DDBJ whole genome shotgun (WGS) entry which is preliminary data.</text>
</comment>
<keyword evidence="1" id="KW-0677">Repeat</keyword>
<gene>
    <name evidence="6" type="ORF">DWW10_02060</name>
</gene>
<keyword evidence="2 3" id="KW-0802">TPR repeat</keyword>
<evidence type="ECO:0000256" key="4">
    <source>
        <dbReference type="SAM" id="Coils"/>
    </source>
</evidence>
<name>A0A412YM40_9BACE</name>
<feature type="repeat" description="TPR" evidence="3">
    <location>
        <begin position="221"/>
        <end position="254"/>
    </location>
</feature>
<organism evidence="6 7">
    <name type="scientific">Bacteroides intestinalis</name>
    <dbReference type="NCBI Taxonomy" id="329854"/>
    <lineage>
        <taxon>Bacteria</taxon>
        <taxon>Pseudomonadati</taxon>
        <taxon>Bacteroidota</taxon>
        <taxon>Bacteroidia</taxon>
        <taxon>Bacteroidales</taxon>
        <taxon>Bacteroidaceae</taxon>
        <taxon>Bacteroides</taxon>
    </lineage>
</organism>
<dbReference type="Pfam" id="PF13181">
    <property type="entry name" value="TPR_8"/>
    <property type="match status" value="1"/>
</dbReference>
<keyword evidence="5" id="KW-0812">Transmembrane</keyword>
<accession>A0A412YM40</accession>
<evidence type="ECO:0000313" key="7">
    <source>
        <dbReference type="Proteomes" id="UP000283850"/>
    </source>
</evidence>
<dbReference type="RefSeq" id="WP_022392279.1">
    <property type="nucleotide sequence ID" value="NZ_QRZF01000001.1"/>
</dbReference>
<dbReference type="Proteomes" id="UP000283850">
    <property type="component" value="Unassembled WGS sequence"/>
</dbReference>
<dbReference type="PROSITE" id="PS50005">
    <property type="entry name" value="TPR"/>
    <property type="match status" value="2"/>
</dbReference>
<evidence type="ECO:0000313" key="6">
    <source>
        <dbReference type="EMBL" id="RGV58432.1"/>
    </source>
</evidence>
<dbReference type="SMART" id="SM00028">
    <property type="entry name" value="TPR"/>
    <property type="match status" value="2"/>
</dbReference>
<protein>
    <submittedName>
        <fullName evidence="6">Tetratricopeptide repeat protein</fullName>
    </submittedName>
</protein>
<keyword evidence="4" id="KW-0175">Coiled coil</keyword>
<feature type="coiled-coil region" evidence="4">
    <location>
        <begin position="401"/>
        <end position="445"/>
    </location>
</feature>
<feature type="transmembrane region" description="Helical" evidence="5">
    <location>
        <begin position="358"/>
        <end position="379"/>
    </location>
</feature>
<dbReference type="SUPFAM" id="SSF48452">
    <property type="entry name" value="TPR-like"/>
    <property type="match status" value="1"/>
</dbReference>
<proteinExistence type="predicted"/>
<reference evidence="6 7" key="1">
    <citation type="submission" date="2018-08" db="EMBL/GenBank/DDBJ databases">
        <title>A genome reference for cultivated species of the human gut microbiota.</title>
        <authorList>
            <person name="Zou Y."/>
            <person name="Xue W."/>
            <person name="Luo G."/>
        </authorList>
    </citation>
    <scope>NUCLEOTIDE SEQUENCE [LARGE SCALE GENOMIC DNA]</scope>
    <source>
        <strain evidence="6 7">AF14-32</strain>
    </source>
</reference>
<dbReference type="InterPro" id="IPR019734">
    <property type="entry name" value="TPR_rpt"/>
</dbReference>
<feature type="repeat" description="TPR" evidence="3">
    <location>
        <begin position="101"/>
        <end position="134"/>
    </location>
</feature>
<dbReference type="PROSITE" id="PS50293">
    <property type="entry name" value="TPR_REGION"/>
    <property type="match status" value="1"/>
</dbReference>
<dbReference type="PROSITE" id="PS51257">
    <property type="entry name" value="PROKAR_LIPOPROTEIN"/>
    <property type="match status" value="1"/>
</dbReference>
<sequence>MKNIVYAIITLLVFVGCSKQQPASGKLLDEVEKIIEINPDSASTLLESIPSPEALDNKSFARWCMLSGKITDKIHTQILPTYHLERAYKCFLSEGNAEEQAQILLYLGRSYAEDGDYDQAMTIYTKALEIAEKNTFENLTGYINCYIGDLYEEKGMFEQASTKYKLGAKHFRLAQNFDSYACALRDIGREYAGMDSLSQALKVMFMADSIANMSKNIAIKASILNGIGNIYLIQQKYDKAKPYYHKALLHGTNIMPNYIALVQMYIETDSLAKARDILQTLPQENPEYAYSINNLYHLIHKKEKKYDLALDNMERCLILLDSIVGAENQMNILNIEKKYNNLRHREKINDLTISRQKYIIISILCILSILAMLIVYLWYRKRIIANIHKQQIELNDVKMKLLHLSIDLEEKQKKLSTLEEKNENYNKMKEEITIVVSNYKKLQNKLISNSPIYKDLVHLASPNIPGTKKSLITEKQWCLIEKEITSIYPNLHSYILDTCTELSDQEWKYCCFCMFGFDITSEAKLLNINPTSVSTKRLRLKQKLNITVPAKMPFYEYIALKLM</sequence>
<evidence type="ECO:0000256" key="3">
    <source>
        <dbReference type="PROSITE-ProRule" id="PRU00339"/>
    </source>
</evidence>
<evidence type="ECO:0000256" key="1">
    <source>
        <dbReference type="ARBA" id="ARBA00022737"/>
    </source>
</evidence>
<dbReference type="Gene3D" id="1.25.40.10">
    <property type="entry name" value="Tetratricopeptide repeat domain"/>
    <property type="match status" value="2"/>
</dbReference>
<dbReference type="PANTHER" id="PTHR45641:SF19">
    <property type="entry name" value="NEPHROCYSTIN-3"/>
    <property type="match status" value="1"/>
</dbReference>
<evidence type="ECO:0000256" key="2">
    <source>
        <dbReference type="ARBA" id="ARBA00022803"/>
    </source>
</evidence>